<dbReference type="AlphaFoldDB" id="A0A419W823"/>
<comment type="caution">
    <text evidence="1">The sequence shown here is derived from an EMBL/GenBank/DDBJ whole genome shotgun (WGS) entry which is preliminary data.</text>
</comment>
<evidence type="ECO:0000313" key="1">
    <source>
        <dbReference type="EMBL" id="RKD91627.1"/>
    </source>
</evidence>
<gene>
    <name evidence="1" type="ORF">BC643_1988</name>
</gene>
<dbReference type="Proteomes" id="UP000283387">
    <property type="component" value="Unassembled WGS sequence"/>
</dbReference>
<name>A0A419W823_9BACT</name>
<evidence type="ECO:0000313" key="2">
    <source>
        <dbReference type="Proteomes" id="UP000283387"/>
    </source>
</evidence>
<protein>
    <submittedName>
        <fullName evidence="1">Uncharacterized protein</fullName>
    </submittedName>
</protein>
<proteinExistence type="predicted"/>
<organism evidence="1 2">
    <name type="scientific">Mangrovibacterium diazotrophicum</name>
    <dbReference type="NCBI Taxonomy" id="1261403"/>
    <lineage>
        <taxon>Bacteria</taxon>
        <taxon>Pseudomonadati</taxon>
        <taxon>Bacteroidota</taxon>
        <taxon>Bacteroidia</taxon>
        <taxon>Marinilabiliales</taxon>
        <taxon>Prolixibacteraceae</taxon>
        <taxon>Mangrovibacterium</taxon>
    </lineage>
</organism>
<sequence>MLNLNYHLSSELPENMQIKISFILFCEILIERSIFGRQRGLGFFSE</sequence>
<reference evidence="1 2" key="1">
    <citation type="submission" date="2018-09" db="EMBL/GenBank/DDBJ databases">
        <title>Genomic Encyclopedia of Archaeal and Bacterial Type Strains, Phase II (KMG-II): from individual species to whole genera.</title>
        <authorList>
            <person name="Goeker M."/>
        </authorList>
    </citation>
    <scope>NUCLEOTIDE SEQUENCE [LARGE SCALE GENOMIC DNA]</scope>
    <source>
        <strain evidence="1 2">DSM 27148</strain>
    </source>
</reference>
<dbReference type="EMBL" id="RAPN01000001">
    <property type="protein sequence ID" value="RKD91627.1"/>
    <property type="molecule type" value="Genomic_DNA"/>
</dbReference>
<accession>A0A419W823</accession>
<keyword evidence="2" id="KW-1185">Reference proteome</keyword>